<name>A0A4Z1K9B3_9HELO</name>
<keyword evidence="3" id="KW-1185">Reference proteome</keyword>
<sequence>MSTIIMTKPITKSKRKSGSALQTESGGNGDQVNALQGLNQREDNTKKEQRNKTPEISQKSTSPSKKGVTIEEVQTKLSSLLPSTSSSTSSPSIFTKPLSSNVESGVKSKVPQASKKKSAKSEENIKRQRVVNSPNTKSRNPQEKIVASPAICVAASKSLPKKGKGKGKGKDSEEDSLQKTIPSSHRLNENDLSIFHLPITTSTPPSNSSPPKLTQLLSNPPPKGQSQSKKHHALTLTTSLPLPHPLPHPLSLAPPSPSLIPVAPKLLKRFYEALILLTVFGSNRGSRILEEETPTDGFDDEILDIDMNTSALEANRNQEMDEMSRTKLRRSFTRHLAYLCDYEKGGDSTTAIALQQLDKGGIVYHVAWNKYSRPERGVEFLKMVLGLLGCAGYDGIKDFEKNREDIEHKIFELSVKYAEKRIFSYASFLVRDIKFVLGKWKMVREDNQDEGRKLHMHYVSSYLTKSTLQIPRLTFTHGFKDFSLSPIIHLNSVVSATKHVQQRHKNLHTSKYSSNSALH</sequence>
<dbReference type="PANTHER" id="PTHR42037">
    <property type="match status" value="1"/>
</dbReference>
<feature type="region of interest" description="Disordered" evidence="1">
    <location>
        <begin position="1"/>
        <end position="232"/>
    </location>
</feature>
<evidence type="ECO:0000313" key="2">
    <source>
        <dbReference type="EMBL" id="TGO82577.1"/>
    </source>
</evidence>
<protein>
    <submittedName>
        <fullName evidence="2">Uncharacterized protein</fullName>
    </submittedName>
</protein>
<gene>
    <name evidence="2" type="ORF">BPOR_0801g00010</name>
</gene>
<comment type="caution">
    <text evidence="2">The sequence shown here is derived from an EMBL/GenBank/DDBJ whole genome shotgun (WGS) entry which is preliminary data.</text>
</comment>
<feature type="compositionally biased region" description="Basic and acidic residues" evidence="1">
    <location>
        <begin position="40"/>
        <end position="53"/>
    </location>
</feature>
<feature type="compositionally biased region" description="Polar residues" evidence="1">
    <location>
        <begin position="54"/>
        <end position="64"/>
    </location>
</feature>
<proteinExistence type="predicted"/>
<organism evidence="2 3">
    <name type="scientific">Botrytis porri</name>
    <dbReference type="NCBI Taxonomy" id="87229"/>
    <lineage>
        <taxon>Eukaryota</taxon>
        <taxon>Fungi</taxon>
        <taxon>Dikarya</taxon>
        <taxon>Ascomycota</taxon>
        <taxon>Pezizomycotina</taxon>
        <taxon>Leotiomycetes</taxon>
        <taxon>Helotiales</taxon>
        <taxon>Sclerotiniaceae</taxon>
        <taxon>Botrytis</taxon>
    </lineage>
</organism>
<dbReference type="STRING" id="87229.A0A4Z1K9B3"/>
<feature type="compositionally biased region" description="Low complexity" evidence="1">
    <location>
        <begin position="77"/>
        <end position="92"/>
    </location>
</feature>
<feature type="compositionally biased region" description="Low complexity" evidence="1">
    <location>
        <begin position="200"/>
        <end position="211"/>
    </location>
</feature>
<dbReference type="Proteomes" id="UP000297280">
    <property type="component" value="Unassembled WGS sequence"/>
</dbReference>
<evidence type="ECO:0000256" key="1">
    <source>
        <dbReference type="SAM" id="MobiDB-lite"/>
    </source>
</evidence>
<dbReference type="PANTHER" id="PTHR42037:SF1">
    <property type="match status" value="1"/>
</dbReference>
<feature type="compositionally biased region" description="Polar residues" evidence="1">
    <location>
        <begin position="19"/>
        <end position="39"/>
    </location>
</feature>
<dbReference type="AlphaFoldDB" id="A0A4Z1K9B3"/>
<reference evidence="2 3" key="1">
    <citation type="submission" date="2017-12" db="EMBL/GenBank/DDBJ databases">
        <title>Comparative genomics of Botrytis spp.</title>
        <authorList>
            <person name="Valero-Jimenez C.A."/>
            <person name="Tapia P."/>
            <person name="Veloso J."/>
            <person name="Silva-Moreno E."/>
            <person name="Staats M."/>
            <person name="Valdes J.H."/>
            <person name="Van Kan J.A.L."/>
        </authorList>
    </citation>
    <scope>NUCLEOTIDE SEQUENCE [LARGE SCALE GENOMIC DNA]</scope>
    <source>
        <strain evidence="2 3">MUCL3349</strain>
    </source>
</reference>
<accession>A0A4Z1K9B3</accession>
<feature type="compositionally biased region" description="Polar residues" evidence="1">
    <location>
        <begin position="130"/>
        <end position="139"/>
    </location>
</feature>
<dbReference type="EMBL" id="PQXO01000798">
    <property type="protein sequence ID" value="TGO82577.1"/>
    <property type="molecule type" value="Genomic_DNA"/>
</dbReference>
<evidence type="ECO:0000313" key="3">
    <source>
        <dbReference type="Proteomes" id="UP000297280"/>
    </source>
</evidence>